<dbReference type="InterPro" id="IPR014710">
    <property type="entry name" value="RmlC-like_jellyroll"/>
</dbReference>
<evidence type="ECO:0000313" key="3">
    <source>
        <dbReference type="Proteomes" id="UP001449657"/>
    </source>
</evidence>
<dbReference type="PANTHER" id="PTHR36440">
    <property type="entry name" value="PUTATIVE (AFU_ORTHOLOGUE AFUA_8G07350)-RELATED"/>
    <property type="match status" value="1"/>
</dbReference>
<gene>
    <name evidence="2" type="ORF">WJU22_22715</name>
</gene>
<accession>A0ABZ2Z4X7</accession>
<dbReference type="Pfam" id="PF07883">
    <property type="entry name" value="Cupin_2"/>
    <property type="match status" value="1"/>
</dbReference>
<reference evidence="2 3" key="1">
    <citation type="submission" date="2024-03" db="EMBL/GenBank/DDBJ databases">
        <title>Chitinophaga caseinilytica sp. nov., a casein hydrolysing bacterium isolated from forest soil.</title>
        <authorList>
            <person name="Lee D.S."/>
            <person name="Han D.M."/>
            <person name="Baek J.H."/>
            <person name="Choi D.G."/>
            <person name="Jeon J.H."/>
            <person name="Jeon C.O."/>
        </authorList>
    </citation>
    <scope>NUCLEOTIDE SEQUENCE [LARGE SCALE GENOMIC DNA]</scope>
    <source>
        <strain evidence="2 3">KACC 19118</strain>
    </source>
</reference>
<dbReference type="PANTHER" id="PTHR36440:SF1">
    <property type="entry name" value="PUTATIVE (AFU_ORTHOLOGUE AFUA_8G07350)-RELATED"/>
    <property type="match status" value="1"/>
</dbReference>
<sequence length="154" mass="16975">MELTATSGFRRYQGGFYRTLIHPEQTNGDIALLEFTLPAGGEPPLHVHYEEDESFVVLEGRIRLQVGDVITELGPGDAAFAPRKTPHAFNILTPAAKLLNLITPGKLSGFFEEFSTPLEGEPAIAPPQAPDMEAIGKMLQTITQRYNVHFLETK</sequence>
<name>A0ABZ2Z4X7_9BACT</name>
<dbReference type="EMBL" id="CP150096">
    <property type="protein sequence ID" value="WZN45716.1"/>
    <property type="molecule type" value="Genomic_DNA"/>
</dbReference>
<dbReference type="Gene3D" id="2.60.120.10">
    <property type="entry name" value="Jelly Rolls"/>
    <property type="match status" value="1"/>
</dbReference>
<keyword evidence="3" id="KW-1185">Reference proteome</keyword>
<dbReference type="InterPro" id="IPR013096">
    <property type="entry name" value="Cupin_2"/>
</dbReference>
<dbReference type="InterPro" id="IPR053146">
    <property type="entry name" value="QDO-like"/>
</dbReference>
<dbReference type="InterPro" id="IPR011051">
    <property type="entry name" value="RmlC_Cupin_sf"/>
</dbReference>
<dbReference type="Proteomes" id="UP001449657">
    <property type="component" value="Chromosome"/>
</dbReference>
<dbReference type="SUPFAM" id="SSF51182">
    <property type="entry name" value="RmlC-like cupins"/>
    <property type="match status" value="1"/>
</dbReference>
<dbReference type="RefSeq" id="WP_341840466.1">
    <property type="nucleotide sequence ID" value="NZ_CP149792.1"/>
</dbReference>
<evidence type="ECO:0000259" key="1">
    <source>
        <dbReference type="Pfam" id="PF07883"/>
    </source>
</evidence>
<organism evidence="2 3">
    <name type="scientific">Chitinophaga caseinilytica</name>
    <dbReference type="NCBI Taxonomy" id="2267521"/>
    <lineage>
        <taxon>Bacteria</taxon>
        <taxon>Pseudomonadati</taxon>
        <taxon>Bacteroidota</taxon>
        <taxon>Chitinophagia</taxon>
        <taxon>Chitinophagales</taxon>
        <taxon>Chitinophagaceae</taxon>
        <taxon>Chitinophaga</taxon>
    </lineage>
</organism>
<proteinExistence type="predicted"/>
<protein>
    <submittedName>
        <fullName evidence="2">Cupin domain-containing protein</fullName>
    </submittedName>
</protein>
<feature type="domain" description="Cupin type-2" evidence="1">
    <location>
        <begin position="34"/>
        <end position="91"/>
    </location>
</feature>
<evidence type="ECO:0000313" key="2">
    <source>
        <dbReference type="EMBL" id="WZN45716.1"/>
    </source>
</evidence>